<protein>
    <submittedName>
        <fullName evidence="1">Uncharacterized protein</fullName>
    </submittedName>
</protein>
<evidence type="ECO:0000313" key="1">
    <source>
        <dbReference type="EMBL" id="JAD63304.1"/>
    </source>
</evidence>
<reference evidence="1" key="2">
    <citation type="journal article" date="2015" name="Data Brief">
        <title>Shoot transcriptome of the giant reed, Arundo donax.</title>
        <authorList>
            <person name="Barrero R.A."/>
            <person name="Guerrero F.D."/>
            <person name="Moolhuijzen P."/>
            <person name="Goolsby J.A."/>
            <person name="Tidwell J."/>
            <person name="Bellgard S.E."/>
            <person name="Bellgard M.I."/>
        </authorList>
    </citation>
    <scope>NUCLEOTIDE SEQUENCE</scope>
    <source>
        <tissue evidence="1">Shoot tissue taken approximately 20 cm above the soil surface</tissue>
    </source>
</reference>
<sequence>MWPKNEFDCKLRNDNEVNLSPIHVGNIPEN</sequence>
<reference evidence="1" key="1">
    <citation type="submission" date="2014-09" db="EMBL/GenBank/DDBJ databases">
        <authorList>
            <person name="Magalhaes I.L.F."/>
            <person name="Oliveira U."/>
            <person name="Santos F.R."/>
            <person name="Vidigal T.H.D.A."/>
            <person name="Brescovit A.D."/>
            <person name="Santos A.J."/>
        </authorList>
    </citation>
    <scope>NUCLEOTIDE SEQUENCE</scope>
    <source>
        <tissue evidence="1">Shoot tissue taken approximately 20 cm above the soil surface</tissue>
    </source>
</reference>
<organism evidence="1">
    <name type="scientific">Arundo donax</name>
    <name type="common">Giant reed</name>
    <name type="synonym">Donax arundinaceus</name>
    <dbReference type="NCBI Taxonomy" id="35708"/>
    <lineage>
        <taxon>Eukaryota</taxon>
        <taxon>Viridiplantae</taxon>
        <taxon>Streptophyta</taxon>
        <taxon>Embryophyta</taxon>
        <taxon>Tracheophyta</taxon>
        <taxon>Spermatophyta</taxon>
        <taxon>Magnoliopsida</taxon>
        <taxon>Liliopsida</taxon>
        <taxon>Poales</taxon>
        <taxon>Poaceae</taxon>
        <taxon>PACMAD clade</taxon>
        <taxon>Arundinoideae</taxon>
        <taxon>Arundineae</taxon>
        <taxon>Arundo</taxon>
    </lineage>
</organism>
<dbReference type="EMBL" id="GBRH01234591">
    <property type="protein sequence ID" value="JAD63304.1"/>
    <property type="molecule type" value="Transcribed_RNA"/>
</dbReference>
<name>A0A0A9BH39_ARUDO</name>
<accession>A0A0A9BH39</accession>
<dbReference type="AlphaFoldDB" id="A0A0A9BH39"/>
<proteinExistence type="predicted"/>